<dbReference type="PANTHER" id="PTHR34585:SF22">
    <property type="entry name" value="HELIX-TURN-HELIX DOMAIN-CONTAINING PROTEIN"/>
    <property type="match status" value="1"/>
</dbReference>
<name>A0A060RAB6_9BACT</name>
<evidence type="ECO:0000313" key="3">
    <source>
        <dbReference type="Proteomes" id="UP000027616"/>
    </source>
</evidence>
<dbReference type="PATRIC" id="fig|1433126.3.peg.2476"/>
<dbReference type="PANTHER" id="PTHR34585">
    <property type="match status" value="1"/>
</dbReference>
<accession>A0A060RAB6</accession>
<sequence length="92" mass="10516">MEIVCVDARKIVNLKSKLESLKAQAQQLQVCKRDKSTIDWIDGQEVMAILNISPRTLQTYRDNGMLPFSQIGAKFYYKPSDVELILKTAKIK</sequence>
<dbReference type="eggNOG" id="COG0789">
    <property type="taxonomic scope" value="Bacteria"/>
</dbReference>
<evidence type="ECO:0000313" key="2">
    <source>
        <dbReference type="EMBL" id="CDN32570.1"/>
    </source>
</evidence>
<keyword evidence="3" id="KW-1185">Reference proteome</keyword>
<dbReference type="InterPro" id="IPR041657">
    <property type="entry name" value="HTH_17"/>
</dbReference>
<evidence type="ECO:0000259" key="1">
    <source>
        <dbReference type="Pfam" id="PF12728"/>
    </source>
</evidence>
<dbReference type="KEGG" id="rbc:BN938_2500"/>
<dbReference type="Proteomes" id="UP000027616">
    <property type="component" value="Chromosome I"/>
</dbReference>
<reference evidence="2 3" key="1">
    <citation type="journal article" date="2015" name="Genome Announc.">
        <title>Complete Genome Sequence of the Novel Leech Symbiont Mucinivorans hirudinis M3T.</title>
        <authorList>
            <person name="Nelson M.C."/>
            <person name="Bomar L."/>
            <person name="Graf J."/>
        </authorList>
    </citation>
    <scope>NUCLEOTIDE SEQUENCE [LARGE SCALE GENOMIC DNA]</scope>
    <source>
        <strain evidence="3">M3</strain>
    </source>
</reference>
<protein>
    <recommendedName>
        <fullName evidence="1">Helix-turn-helix domain-containing protein</fullName>
    </recommendedName>
</protein>
<gene>
    <name evidence="2" type="ORF">BN938_2500</name>
</gene>
<proteinExistence type="predicted"/>
<dbReference type="STRING" id="1433126.BN938_2500"/>
<dbReference type="Pfam" id="PF12728">
    <property type="entry name" value="HTH_17"/>
    <property type="match status" value="1"/>
</dbReference>
<feature type="domain" description="Helix-turn-helix" evidence="1">
    <location>
        <begin position="44"/>
        <end position="83"/>
    </location>
</feature>
<dbReference type="InterPro" id="IPR009061">
    <property type="entry name" value="DNA-bd_dom_put_sf"/>
</dbReference>
<dbReference type="EMBL" id="HG934468">
    <property type="protein sequence ID" value="CDN32570.1"/>
    <property type="molecule type" value="Genomic_DNA"/>
</dbReference>
<dbReference type="HOGENOM" id="CLU_133781_1_2_10"/>
<organism evidence="2 3">
    <name type="scientific">Mucinivorans hirudinis</name>
    <dbReference type="NCBI Taxonomy" id="1433126"/>
    <lineage>
        <taxon>Bacteria</taxon>
        <taxon>Pseudomonadati</taxon>
        <taxon>Bacteroidota</taxon>
        <taxon>Bacteroidia</taxon>
        <taxon>Bacteroidales</taxon>
        <taxon>Rikenellaceae</taxon>
        <taxon>Mucinivorans</taxon>
    </lineage>
</organism>
<dbReference type="AlphaFoldDB" id="A0A060RAB6"/>
<dbReference type="SUPFAM" id="SSF46955">
    <property type="entry name" value="Putative DNA-binding domain"/>
    <property type="match status" value="1"/>
</dbReference>